<keyword evidence="3" id="KW-1185">Reference proteome</keyword>
<dbReference type="OrthoDB" id="7739205at2"/>
<keyword evidence="1" id="KW-0732">Signal</keyword>
<sequence>MMRLLTVLLCLLAGVAMATPPRVTFSDDRILAATQSHFYVLRDITDNLGSHFHGLHDQHLIEISLDTGEATQYWPLRRIGVNHLETDDFLFPGAITEREGDTYDMMEVLRELGAEPLVPSPWEVEDFALVEGALMKGETQVLTPFAIRAAGRAQLAILRAEYPLFESEEDYRREDRIDFYDLYAEGDWECRVGGAGQTLSRITERISLIPLNCEDYNLSGLWSFHALIIEQLEN</sequence>
<feature type="chain" id="PRO_5013049918" evidence="1">
    <location>
        <begin position="19"/>
        <end position="234"/>
    </location>
</feature>
<evidence type="ECO:0000256" key="1">
    <source>
        <dbReference type="SAM" id="SignalP"/>
    </source>
</evidence>
<dbReference type="RefSeq" id="WP_085804707.1">
    <property type="nucleotide sequence ID" value="NZ_FWFX01000003.1"/>
</dbReference>
<accession>A0A1X6YQS8</accession>
<evidence type="ECO:0000313" key="3">
    <source>
        <dbReference type="Proteomes" id="UP000193061"/>
    </source>
</evidence>
<evidence type="ECO:0000313" key="2">
    <source>
        <dbReference type="EMBL" id="SLN27896.1"/>
    </source>
</evidence>
<proteinExistence type="predicted"/>
<dbReference type="EMBL" id="FWFX01000003">
    <property type="protein sequence ID" value="SLN27896.1"/>
    <property type="molecule type" value="Genomic_DNA"/>
</dbReference>
<dbReference type="Proteomes" id="UP000193061">
    <property type="component" value="Unassembled WGS sequence"/>
</dbReference>
<feature type="signal peptide" evidence="1">
    <location>
        <begin position="1"/>
        <end position="18"/>
    </location>
</feature>
<name>A0A1X6YQS8_9RHOB</name>
<organism evidence="2 3">
    <name type="scientific">Roseovarius albus</name>
    <dbReference type="NCBI Taxonomy" id="1247867"/>
    <lineage>
        <taxon>Bacteria</taxon>
        <taxon>Pseudomonadati</taxon>
        <taxon>Pseudomonadota</taxon>
        <taxon>Alphaproteobacteria</taxon>
        <taxon>Rhodobacterales</taxon>
        <taxon>Roseobacteraceae</taxon>
        <taxon>Roseovarius</taxon>
    </lineage>
</organism>
<dbReference type="AlphaFoldDB" id="A0A1X6YQS8"/>
<reference evidence="2 3" key="1">
    <citation type="submission" date="2017-03" db="EMBL/GenBank/DDBJ databases">
        <authorList>
            <person name="Afonso C.L."/>
            <person name="Miller P.J."/>
            <person name="Scott M.A."/>
            <person name="Spackman E."/>
            <person name="Goraichik I."/>
            <person name="Dimitrov K.M."/>
            <person name="Suarez D.L."/>
            <person name="Swayne D.E."/>
        </authorList>
    </citation>
    <scope>NUCLEOTIDE SEQUENCE [LARGE SCALE GENOMIC DNA]</scope>
    <source>
        <strain evidence="2 3">CECT 7450</strain>
    </source>
</reference>
<gene>
    <name evidence="2" type="ORF">ROA7450_01140</name>
</gene>
<protein>
    <submittedName>
        <fullName evidence="2">Uncharacterized protein</fullName>
    </submittedName>
</protein>